<accession>A0A4C1VGT1</accession>
<proteinExistence type="predicted"/>
<keyword evidence="2" id="KW-1185">Reference proteome</keyword>
<organism evidence="1 2">
    <name type="scientific">Eumeta variegata</name>
    <name type="common">Bagworm moth</name>
    <name type="synonym">Eumeta japonica</name>
    <dbReference type="NCBI Taxonomy" id="151549"/>
    <lineage>
        <taxon>Eukaryota</taxon>
        <taxon>Metazoa</taxon>
        <taxon>Ecdysozoa</taxon>
        <taxon>Arthropoda</taxon>
        <taxon>Hexapoda</taxon>
        <taxon>Insecta</taxon>
        <taxon>Pterygota</taxon>
        <taxon>Neoptera</taxon>
        <taxon>Endopterygota</taxon>
        <taxon>Lepidoptera</taxon>
        <taxon>Glossata</taxon>
        <taxon>Ditrysia</taxon>
        <taxon>Tineoidea</taxon>
        <taxon>Psychidae</taxon>
        <taxon>Oiketicinae</taxon>
        <taxon>Eumeta</taxon>
    </lineage>
</organism>
<evidence type="ECO:0000313" key="1">
    <source>
        <dbReference type="EMBL" id="GBP36935.1"/>
    </source>
</evidence>
<name>A0A4C1VGT1_EUMVA</name>
<sequence length="88" mass="9448">MNSIINELCAAAVSLLLGRIGRWTVREIARSALSLARSAQAERDNKSYFVRTVADVGGDRPAKYLDGRAVVKWARGSALGPPAAHKQA</sequence>
<comment type="caution">
    <text evidence="1">The sequence shown here is derived from an EMBL/GenBank/DDBJ whole genome shotgun (WGS) entry which is preliminary data.</text>
</comment>
<protein>
    <submittedName>
        <fullName evidence="1">Uncharacterized protein</fullName>
    </submittedName>
</protein>
<dbReference type="Proteomes" id="UP000299102">
    <property type="component" value="Unassembled WGS sequence"/>
</dbReference>
<dbReference type="AlphaFoldDB" id="A0A4C1VGT1"/>
<dbReference type="OrthoDB" id="1737200at2759"/>
<gene>
    <name evidence="1" type="ORF">EVAR_23238_1</name>
</gene>
<reference evidence="1 2" key="1">
    <citation type="journal article" date="2019" name="Commun. Biol.">
        <title>The bagworm genome reveals a unique fibroin gene that provides high tensile strength.</title>
        <authorList>
            <person name="Kono N."/>
            <person name="Nakamura H."/>
            <person name="Ohtoshi R."/>
            <person name="Tomita M."/>
            <person name="Numata K."/>
            <person name="Arakawa K."/>
        </authorList>
    </citation>
    <scope>NUCLEOTIDE SEQUENCE [LARGE SCALE GENOMIC DNA]</scope>
</reference>
<dbReference type="EMBL" id="BGZK01000325">
    <property type="protein sequence ID" value="GBP36935.1"/>
    <property type="molecule type" value="Genomic_DNA"/>
</dbReference>
<evidence type="ECO:0000313" key="2">
    <source>
        <dbReference type="Proteomes" id="UP000299102"/>
    </source>
</evidence>